<protein>
    <recommendedName>
        <fullName evidence="1">TfuA-like core domain-containing protein</fullName>
    </recommendedName>
</protein>
<gene>
    <name evidence="2" type="ORF">GCM10011396_42530</name>
</gene>
<organism evidence="2 3">
    <name type="scientific">Undibacterium terreum</name>
    <dbReference type="NCBI Taxonomy" id="1224302"/>
    <lineage>
        <taxon>Bacteria</taxon>
        <taxon>Pseudomonadati</taxon>
        <taxon>Pseudomonadota</taxon>
        <taxon>Betaproteobacteria</taxon>
        <taxon>Burkholderiales</taxon>
        <taxon>Oxalobacteraceae</taxon>
        <taxon>Undibacterium</taxon>
    </lineage>
</organism>
<dbReference type="Proteomes" id="UP000637423">
    <property type="component" value="Unassembled WGS sequence"/>
</dbReference>
<evidence type="ECO:0000313" key="3">
    <source>
        <dbReference type="Proteomes" id="UP000637423"/>
    </source>
</evidence>
<reference evidence="2" key="2">
    <citation type="submission" date="2020-09" db="EMBL/GenBank/DDBJ databases">
        <authorList>
            <person name="Sun Q."/>
            <person name="Zhou Y."/>
        </authorList>
    </citation>
    <scope>NUCLEOTIDE SEQUENCE</scope>
    <source>
        <strain evidence="2">CGMCC 1.10998</strain>
    </source>
</reference>
<comment type="caution">
    <text evidence="2">The sequence shown here is derived from an EMBL/GenBank/DDBJ whole genome shotgun (WGS) entry which is preliminary data.</text>
</comment>
<reference evidence="2" key="1">
    <citation type="journal article" date="2014" name="Int. J. Syst. Evol. Microbiol.">
        <title>Complete genome sequence of Corynebacterium casei LMG S-19264T (=DSM 44701T), isolated from a smear-ripened cheese.</title>
        <authorList>
            <consortium name="US DOE Joint Genome Institute (JGI-PGF)"/>
            <person name="Walter F."/>
            <person name="Albersmeier A."/>
            <person name="Kalinowski J."/>
            <person name="Ruckert C."/>
        </authorList>
    </citation>
    <scope>NUCLEOTIDE SEQUENCE</scope>
    <source>
        <strain evidence="2">CGMCC 1.10998</strain>
    </source>
</reference>
<evidence type="ECO:0000259" key="1">
    <source>
        <dbReference type="Pfam" id="PF07812"/>
    </source>
</evidence>
<proteinExistence type="predicted"/>
<dbReference type="AlphaFoldDB" id="A0A916UWJ9"/>
<name>A0A916UWJ9_9BURK</name>
<accession>A0A916UWJ9</accession>
<sequence length="223" mass="25162">MHVSNYENTFLYVGPTGFDVDLDALGVDGLVIRPPVRRGDIHALLNEVAEPGRLIIVDGTYFSFPAVGHIELRQAIEAGWEVWGICSMGAVRAYEMRNLGMRGYGRAYQSFFEYEDFQDDEVALLHGDEPPYLSMSEPLLHLRGAISELLADGRISKEIAEAIVGELKAMWFGKRTLPKVRDMLAAHGSVLGISEFESLVARHRIKRQDFLQFFETKPWLKFA</sequence>
<dbReference type="InterPro" id="IPR012924">
    <property type="entry name" value="TfuA_core"/>
</dbReference>
<keyword evidence="3" id="KW-1185">Reference proteome</keyword>
<feature type="domain" description="TfuA-like core" evidence="1">
    <location>
        <begin position="58"/>
        <end position="176"/>
    </location>
</feature>
<dbReference type="EMBL" id="BMED01000005">
    <property type="protein sequence ID" value="GGC90763.1"/>
    <property type="molecule type" value="Genomic_DNA"/>
</dbReference>
<evidence type="ECO:0000313" key="2">
    <source>
        <dbReference type="EMBL" id="GGC90763.1"/>
    </source>
</evidence>
<dbReference type="Pfam" id="PF07812">
    <property type="entry name" value="TfuA"/>
    <property type="match status" value="1"/>
</dbReference>